<dbReference type="PRINTS" id="PR00105">
    <property type="entry name" value="C5METTRFRASE"/>
</dbReference>
<evidence type="ECO:0000256" key="8">
    <source>
        <dbReference type="RuleBase" id="RU000416"/>
    </source>
</evidence>
<keyword evidence="2 7" id="KW-0489">Methyltransferase</keyword>
<dbReference type="Proteomes" id="UP000184418">
    <property type="component" value="Unassembled WGS sequence"/>
</dbReference>
<proteinExistence type="inferred from homology"/>
<dbReference type="Pfam" id="PF00145">
    <property type="entry name" value="DNA_methylase"/>
    <property type="match status" value="1"/>
</dbReference>
<evidence type="ECO:0000256" key="4">
    <source>
        <dbReference type="ARBA" id="ARBA00022691"/>
    </source>
</evidence>
<dbReference type="STRING" id="1121955.SAMN02745146_3082"/>
<sequence length="367" mass="40476">MPPTLQAVDFFCGAGGMTNGLLQAGIDVVAGVDNHLPCSQTYQHKTNNVRPNGTPSQFLHKDINSLTADKLLELTQLKRRDDNLVLVGCSPCQFWSKVNTDKNKSAQGKRLLDHFRDLVLDILPAYVVVENVPGLSTRAEDSGLDEFRNSLRTAALPYRISEGVVSVAFHGVPQKRRRYTLIATRLPGEVSLPEATVATGAWPEDMAVKNFLGCSNGFAPIPAGHKDPTGFHHSSAILHPQNLERIKLTEKNGGKRSAWRNNAELMIPAYVGKDEDFPDVYGRMSWDEPAPTITTKFNSLSNGRFGHPEEDRAISLREGATLQTFPKDYSFVGGQLEIARQIGNAVPPELARRIGHQLLTHWTANQH</sequence>
<evidence type="ECO:0000313" key="10">
    <source>
        <dbReference type="Proteomes" id="UP000184418"/>
    </source>
</evidence>
<evidence type="ECO:0000256" key="5">
    <source>
        <dbReference type="ARBA" id="ARBA00022747"/>
    </source>
</evidence>
<evidence type="ECO:0000256" key="1">
    <source>
        <dbReference type="ARBA" id="ARBA00011975"/>
    </source>
</evidence>
<dbReference type="Gene3D" id="3.40.50.150">
    <property type="entry name" value="Vaccinia Virus protein VP39"/>
    <property type="match status" value="1"/>
</dbReference>
<dbReference type="PANTHER" id="PTHR10629:SF52">
    <property type="entry name" value="DNA (CYTOSINE-5)-METHYLTRANSFERASE 1"/>
    <property type="match status" value="1"/>
</dbReference>
<dbReference type="GO" id="GO:0003886">
    <property type="term" value="F:DNA (cytosine-5-)-methyltransferase activity"/>
    <property type="evidence" value="ECO:0007669"/>
    <property type="project" value="UniProtKB-EC"/>
</dbReference>
<name>A0A1M6J3M8_9BACT</name>
<dbReference type="GO" id="GO:0032259">
    <property type="term" value="P:methylation"/>
    <property type="evidence" value="ECO:0007669"/>
    <property type="project" value="UniProtKB-KW"/>
</dbReference>
<dbReference type="InterPro" id="IPR029063">
    <property type="entry name" value="SAM-dependent_MTases_sf"/>
</dbReference>
<comment type="similarity">
    <text evidence="7 8">Belongs to the class I-like SAM-binding methyltransferase superfamily. C5-methyltransferase family.</text>
</comment>
<organism evidence="9 10">
    <name type="scientific">Hymenobacter daecheongensis DSM 21074</name>
    <dbReference type="NCBI Taxonomy" id="1121955"/>
    <lineage>
        <taxon>Bacteria</taxon>
        <taxon>Pseudomonadati</taxon>
        <taxon>Bacteroidota</taxon>
        <taxon>Cytophagia</taxon>
        <taxon>Cytophagales</taxon>
        <taxon>Hymenobacteraceae</taxon>
        <taxon>Hymenobacter</taxon>
    </lineage>
</organism>
<dbReference type="EMBL" id="FQYN01000006">
    <property type="protein sequence ID" value="SHJ41303.1"/>
    <property type="molecule type" value="Genomic_DNA"/>
</dbReference>
<dbReference type="InterPro" id="IPR050390">
    <property type="entry name" value="C5-Methyltransferase"/>
</dbReference>
<dbReference type="RefSeq" id="WP_073110817.1">
    <property type="nucleotide sequence ID" value="NZ_FQYN01000006.1"/>
</dbReference>
<protein>
    <recommendedName>
        <fullName evidence="1">DNA (cytosine-5-)-methyltransferase</fullName>
        <ecNumber evidence="1">2.1.1.37</ecNumber>
    </recommendedName>
</protein>
<dbReference type="InterPro" id="IPR001525">
    <property type="entry name" value="C5_MeTfrase"/>
</dbReference>
<dbReference type="AlphaFoldDB" id="A0A1M6J3M8"/>
<evidence type="ECO:0000256" key="6">
    <source>
        <dbReference type="ARBA" id="ARBA00047422"/>
    </source>
</evidence>
<dbReference type="NCBIfam" id="TIGR00675">
    <property type="entry name" value="dcm"/>
    <property type="match status" value="1"/>
</dbReference>
<dbReference type="EC" id="2.1.1.37" evidence="1"/>
<dbReference type="GO" id="GO:0009307">
    <property type="term" value="P:DNA restriction-modification system"/>
    <property type="evidence" value="ECO:0007669"/>
    <property type="project" value="UniProtKB-KW"/>
</dbReference>
<keyword evidence="3 7" id="KW-0808">Transferase</keyword>
<dbReference type="OrthoDB" id="32195at2"/>
<evidence type="ECO:0000256" key="7">
    <source>
        <dbReference type="PROSITE-ProRule" id="PRU01016"/>
    </source>
</evidence>
<reference evidence="9 10" key="1">
    <citation type="submission" date="2016-11" db="EMBL/GenBank/DDBJ databases">
        <authorList>
            <person name="Jaros S."/>
            <person name="Januszkiewicz K."/>
            <person name="Wedrychowicz H."/>
        </authorList>
    </citation>
    <scope>NUCLEOTIDE SEQUENCE [LARGE SCALE GENOMIC DNA]</scope>
    <source>
        <strain evidence="9 10">DSM 21074</strain>
    </source>
</reference>
<keyword evidence="5" id="KW-0680">Restriction system</keyword>
<accession>A0A1M6J3M8</accession>
<evidence type="ECO:0000256" key="2">
    <source>
        <dbReference type="ARBA" id="ARBA00022603"/>
    </source>
</evidence>
<keyword evidence="10" id="KW-1185">Reference proteome</keyword>
<dbReference type="PROSITE" id="PS00095">
    <property type="entry name" value="C5_MTASE_2"/>
    <property type="match status" value="1"/>
</dbReference>
<dbReference type="GO" id="GO:0003677">
    <property type="term" value="F:DNA binding"/>
    <property type="evidence" value="ECO:0007669"/>
    <property type="project" value="TreeGrafter"/>
</dbReference>
<evidence type="ECO:0000313" key="9">
    <source>
        <dbReference type="EMBL" id="SHJ41303.1"/>
    </source>
</evidence>
<evidence type="ECO:0000256" key="3">
    <source>
        <dbReference type="ARBA" id="ARBA00022679"/>
    </source>
</evidence>
<dbReference type="PANTHER" id="PTHR10629">
    <property type="entry name" value="CYTOSINE-SPECIFIC METHYLTRANSFERASE"/>
    <property type="match status" value="1"/>
</dbReference>
<gene>
    <name evidence="9" type="ORF">SAMN02745146_3082</name>
</gene>
<dbReference type="GO" id="GO:0044027">
    <property type="term" value="P:negative regulation of gene expression via chromosomal CpG island methylation"/>
    <property type="evidence" value="ECO:0007669"/>
    <property type="project" value="TreeGrafter"/>
</dbReference>
<dbReference type="Gene3D" id="3.90.120.10">
    <property type="entry name" value="DNA Methylase, subunit A, domain 2"/>
    <property type="match status" value="1"/>
</dbReference>
<keyword evidence="4 7" id="KW-0949">S-adenosyl-L-methionine</keyword>
<comment type="catalytic activity">
    <reaction evidence="6">
        <text>a 2'-deoxycytidine in DNA + S-adenosyl-L-methionine = a 5-methyl-2'-deoxycytidine in DNA + S-adenosyl-L-homocysteine + H(+)</text>
        <dbReference type="Rhea" id="RHEA:13681"/>
        <dbReference type="Rhea" id="RHEA-COMP:11369"/>
        <dbReference type="Rhea" id="RHEA-COMP:11370"/>
        <dbReference type="ChEBI" id="CHEBI:15378"/>
        <dbReference type="ChEBI" id="CHEBI:57856"/>
        <dbReference type="ChEBI" id="CHEBI:59789"/>
        <dbReference type="ChEBI" id="CHEBI:85452"/>
        <dbReference type="ChEBI" id="CHEBI:85454"/>
        <dbReference type="EC" id="2.1.1.37"/>
    </reaction>
</comment>
<dbReference type="PROSITE" id="PS51679">
    <property type="entry name" value="SAM_MT_C5"/>
    <property type="match status" value="1"/>
</dbReference>
<feature type="active site" evidence="7">
    <location>
        <position position="92"/>
    </location>
</feature>
<dbReference type="SUPFAM" id="SSF53335">
    <property type="entry name" value="S-adenosyl-L-methionine-dependent methyltransferases"/>
    <property type="match status" value="1"/>
</dbReference>
<dbReference type="InterPro" id="IPR031303">
    <property type="entry name" value="C5_meth_CS"/>
</dbReference>